<accession>A0A9W8HWG1</accession>
<dbReference type="CDD" id="cd02982">
    <property type="entry name" value="PDI_b'_family"/>
    <property type="match status" value="1"/>
</dbReference>
<keyword evidence="10" id="KW-1185">Reference proteome</keyword>
<evidence type="ECO:0000313" key="10">
    <source>
        <dbReference type="Proteomes" id="UP001140094"/>
    </source>
</evidence>
<dbReference type="Pfam" id="PF00085">
    <property type="entry name" value="Thioredoxin"/>
    <property type="match status" value="1"/>
</dbReference>
<evidence type="ECO:0000256" key="5">
    <source>
        <dbReference type="ARBA" id="ARBA00022824"/>
    </source>
</evidence>
<evidence type="ECO:0000313" key="9">
    <source>
        <dbReference type="EMBL" id="KAJ2797900.1"/>
    </source>
</evidence>
<dbReference type="Gene3D" id="3.40.30.10">
    <property type="entry name" value="Glutaredoxin"/>
    <property type="match status" value="3"/>
</dbReference>
<dbReference type="OrthoDB" id="427280at2759"/>
<dbReference type="AlphaFoldDB" id="A0A9W8HWG1"/>
<comment type="catalytic activity">
    <reaction evidence="1">
        <text>Catalyzes the rearrangement of -S-S- bonds in proteins.</text>
        <dbReference type="EC" id="5.3.4.1"/>
    </reaction>
</comment>
<evidence type="ECO:0000256" key="7">
    <source>
        <dbReference type="ARBA" id="ARBA00023284"/>
    </source>
</evidence>
<keyword evidence="7" id="KW-0676">Redox-active center</keyword>
<dbReference type="EMBL" id="JANBUO010001522">
    <property type="protein sequence ID" value="KAJ2797900.1"/>
    <property type="molecule type" value="Genomic_DNA"/>
</dbReference>
<dbReference type="SUPFAM" id="SSF52833">
    <property type="entry name" value="Thioredoxin-like"/>
    <property type="match status" value="3"/>
</dbReference>
<dbReference type="CDD" id="cd02995">
    <property type="entry name" value="PDI_a_PDI_a'_C"/>
    <property type="match status" value="1"/>
</dbReference>
<dbReference type="CDD" id="cd02981">
    <property type="entry name" value="PDI_b_family"/>
    <property type="match status" value="1"/>
</dbReference>
<dbReference type="GO" id="GO:0034976">
    <property type="term" value="P:response to endoplasmic reticulum stress"/>
    <property type="evidence" value="ECO:0007669"/>
    <property type="project" value="TreeGrafter"/>
</dbReference>
<dbReference type="EC" id="5.3.4.1" evidence="4"/>
<organism evidence="9 10">
    <name type="scientific">Coemansia guatemalensis</name>
    <dbReference type="NCBI Taxonomy" id="2761395"/>
    <lineage>
        <taxon>Eukaryota</taxon>
        <taxon>Fungi</taxon>
        <taxon>Fungi incertae sedis</taxon>
        <taxon>Zoopagomycota</taxon>
        <taxon>Kickxellomycotina</taxon>
        <taxon>Kickxellomycetes</taxon>
        <taxon>Kickxellales</taxon>
        <taxon>Kickxellaceae</taxon>
        <taxon>Coemansia</taxon>
    </lineage>
</organism>
<sequence>MRKHKQPPLPEIPAAKLEAFKGTHGTAVVGYLDSSSSAFATLEEVARELRDQHSFGYTPSKKLAKQQGVPAPGIAIYNSDNDDFEIFTGQVTVKDVRQFVKSVSVPVMGELSSQTFRTYIGTDAPIGLIFYNSEASRKELEKMLLPVAKEFRRAISMAFVDARIYSKHARMLNLKPQWPAFAIQSMSERTKFLFSQDKEISESNIRHFVSSFVEGRIQPDYKSEPIPLSNDGSVFNLVAKQFNDIVFDPTKDVLVLFYSPACIHCRRMAPAYEELGEKLKGSKGVRIAKMDATINDIPTSDPDMDISGYPTILLVRANDNRVIRYSGNRSVQSFIDFLKLNAIRFDDVHGGSIEKVDSEPAYVAMSNHDLGFTPKDTRHIEL</sequence>
<feature type="domain" description="Thioredoxin" evidence="8">
    <location>
        <begin position="212"/>
        <end position="343"/>
    </location>
</feature>
<reference evidence="9" key="1">
    <citation type="submission" date="2022-07" db="EMBL/GenBank/DDBJ databases">
        <title>Phylogenomic reconstructions and comparative analyses of Kickxellomycotina fungi.</title>
        <authorList>
            <person name="Reynolds N.K."/>
            <person name="Stajich J.E."/>
            <person name="Barry K."/>
            <person name="Grigoriev I.V."/>
            <person name="Crous P."/>
            <person name="Smith M.E."/>
        </authorList>
    </citation>
    <scope>NUCLEOTIDE SEQUENCE</scope>
    <source>
        <strain evidence="9">NRRL 1565</strain>
    </source>
</reference>
<comment type="subcellular location">
    <subcellularLocation>
        <location evidence="2">Endoplasmic reticulum lumen</location>
    </subcellularLocation>
</comment>
<evidence type="ECO:0000256" key="6">
    <source>
        <dbReference type="ARBA" id="ARBA00023235"/>
    </source>
</evidence>
<dbReference type="GO" id="GO:0005788">
    <property type="term" value="C:endoplasmic reticulum lumen"/>
    <property type="evidence" value="ECO:0007669"/>
    <property type="project" value="UniProtKB-SubCell"/>
</dbReference>
<evidence type="ECO:0000256" key="1">
    <source>
        <dbReference type="ARBA" id="ARBA00001182"/>
    </source>
</evidence>
<evidence type="ECO:0000256" key="3">
    <source>
        <dbReference type="ARBA" id="ARBA00006347"/>
    </source>
</evidence>
<evidence type="ECO:0000256" key="2">
    <source>
        <dbReference type="ARBA" id="ARBA00004319"/>
    </source>
</evidence>
<keyword evidence="5" id="KW-0256">Endoplasmic reticulum</keyword>
<proteinExistence type="inferred from homology"/>
<name>A0A9W8HWG1_9FUNG</name>
<dbReference type="PROSITE" id="PS51352">
    <property type="entry name" value="THIOREDOXIN_2"/>
    <property type="match status" value="1"/>
</dbReference>
<keyword evidence="6 9" id="KW-0413">Isomerase</keyword>
<evidence type="ECO:0000256" key="4">
    <source>
        <dbReference type="ARBA" id="ARBA00012723"/>
    </source>
</evidence>
<dbReference type="InterPro" id="IPR036249">
    <property type="entry name" value="Thioredoxin-like_sf"/>
</dbReference>
<protein>
    <recommendedName>
        <fullName evidence="4">protein disulfide-isomerase</fullName>
        <ecNumber evidence="4">5.3.4.1</ecNumber>
    </recommendedName>
</protein>
<dbReference type="Proteomes" id="UP001140094">
    <property type="component" value="Unassembled WGS sequence"/>
</dbReference>
<comment type="caution">
    <text evidence="9">The sequence shown here is derived from an EMBL/GenBank/DDBJ whole genome shotgun (WGS) entry which is preliminary data.</text>
</comment>
<gene>
    <name evidence="9" type="primary">PDI1_1</name>
    <name evidence="9" type="ORF">H4R20_005018</name>
</gene>
<dbReference type="InterPro" id="IPR013766">
    <property type="entry name" value="Thioredoxin_domain"/>
</dbReference>
<comment type="similarity">
    <text evidence="3">Belongs to the protein disulfide isomerase family.</text>
</comment>
<evidence type="ECO:0000259" key="8">
    <source>
        <dbReference type="PROSITE" id="PS51352"/>
    </source>
</evidence>
<dbReference type="Pfam" id="PF13848">
    <property type="entry name" value="Thioredoxin_6"/>
    <property type="match status" value="1"/>
</dbReference>
<dbReference type="GO" id="GO:0006457">
    <property type="term" value="P:protein folding"/>
    <property type="evidence" value="ECO:0007669"/>
    <property type="project" value="TreeGrafter"/>
</dbReference>
<dbReference type="GO" id="GO:0003756">
    <property type="term" value="F:protein disulfide isomerase activity"/>
    <property type="evidence" value="ECO:0007669"/>
    <property type="project" value="UniProtKB-EC"/>
</dbReference>
<dbReference type="PANTHER" id="PTHR18929:SF132">
    <property type="entry name" value="PROTEIN DISULFIDE-ISOMERASE A3"/>
    <property type="match status" value="1"/>
</dbReference>
<dbReference type="PANTHER" id="PTHR18929">
    <property type="entry name" value="PROTEIN DISULFIDE ISOMERASE"/>
    <property type="match status" value="1"/>
</dbReference>